<keyword evidence="4" id="KW-0862">Zinc</keyword>
<dbReference type="InterPro" id="IPR036866">
    <property type="entry name" value="RibonucZ/Hydroxyglut_hydro"/>
</dbReference>
<keyword evidence="2" id="KW-0479">Metal-binding</keyword>
<reference evidence="6" key="1">
    <citation type="submission" date="2020-10" db="EMBL/GenBank/DDBJ databases">
        <authorList>
            <person name="Gilroy R."/>
        </authorList>
    </citation>
    <scope>NUCLEOTIDE SEQUENCE</scope>
    <source>
        <strain evidence="6">G3-4614</strain>
    </source>
</reference>
<accession>A0A9D9H6A6</accession>
<dbReference type="Proteomes" id="UP000823636">
    <property type="component" value="Unassembled WGS sequence"/>
</dbReference>
<evidence type="ECO:0000256" key="3">
    <source>
        <dbReference type="ARBA" id="ARBA00022801"/>
    </source>
</evidence>
<dbReference type="EMBL" id="JADIMW010000034">
    <property type="protein sequence ID" value="MBO8437946.1"/>
    <property type="molecule type" value="Genomic_DNA"/>
</dbReference>
<keyword evidence="3" id="KW-0378">Hydrolase</keyword>
<comment type="caution">
    <text evidence="6">The sequence shown here is derived from an EMBL/GenBank/DDBJ whole genome shotgun (WGS) entry which is preliminary data.</text>
</comment>
<dbReference type="AlphaFoldDB" id="A0A9D9H6A6"/>
<evidence type="ECO:0000256" key="2">
    <source>
        <dbReference type="ARBA" id="ARBA00022723"/>
    </source>
</evidence>
<comment type="cofactor">
    <cofactor evidence="1">
        <name>Zn(2+)</name>
        <dbReference type="ChEBI" id="CHEBI:29105"/>
    </cofactor>
</comment>
<dbReference type="PANTHER" id="PTHR46233:SF3">
    <property type="entry name" value="HYDROXYACYLGLUTATHIONE HYDROLASE GLOC"/>
    <property type="match status" value="1"/>
</dbReference>
<dbReference type="CDD" id="cd06262">
    <property type="entry name" value="metallo-hydrolase-like_MBL-fold"/>
    <property type="match status" value="1"/>
</dbReference>
<gene>
    <name evidence="6" type="ORF">IAC54_03485</name>
</gene>
<dbReference type="Pfam" id="PF00753">
    <property type="entry name" value="Lactamase_B"/>
    <property type="match status" value="1"/>
</dbReference>
<name>A0A9D9H6A6_9BACT</name>
<feature type="domain" description="Metallo-beta-lactamase" evidence="5">
    <location>
        <begin position="13"/>
        <end position="197"/>
    </location>
</feature>
<protein>
    <submittedName>
        <fullName evidence="6">MBL fold metallo-hydrolase</fullName>
    </submittedName>
</protein>
<dbReference type="GO" id="GO:0016787">
    <property type="term" value="F:hydrolase activity"/>
    <property type="evidence" value="ECO:0007669"/>
    <property type="project" value="UniProtKB-KW"/>
</dbReference>
<proteinExistence type="predicted"/>
<organism evidence="6 7">
    <name type="scientific">Candidatus Caccoplasma merdipullorum</name>
    <dbReference type="NCBI Taxonomy" id="2840718"/>
    <lineage>
        <taxon>Bacteria</taxon>
        <taxon>Pseudomonadati</taxon>
        <taxon>Bacteroidota</taxon>
        <taxon>Bacteroidia</taxon>
        <taxon>Bacteroidales</taxon>
        <taxon>Bacteroidaceae</taxon>
        <taxon>Bacteroidaceae incertae sedis</taxon>
        <taxon>Candidatus Caccoplasma</taxon>
    </lineage>
</organism>
<evidence type="ECO:0000313" key="6">
    <source>
        <dbReference type="EMBL" id="MBO8437946.1"/>
    </source>
</evidence>
<dbReference type="PANTHER" id="PTHR46233">
    <property type="entry name" value="HYDROXYACYLGLUTATHIONE HYDROLASE GLOC"/>
    <property type="match status" value="1"/>
</dbReference>
<dbReference type="GO" id="GO:0046872">
    <property type="term" value="F:metal ion binding"/>
    <property type="evidence" value="ECO:0007669"/>
    <property type="project" value="UniProtKB-KW"/>
</dbReference>
<evidence type="ECO:0000256" key="1">
    <source>
        <dbReference type="ARBA" id="ARBA00001947"/>
    </source>
</evidence>
<dbReference type="InterPro" id="IPR001279">
    <property type="entry name" value="Metallo-B-lactamas"/>
</dbReference>
<evidence type="ECO:0000313" key="7">
    <source>
        <dbReference type="Proteomes" id="UP000823636"/>
    </source>
</evidence>
<evidence type="ECO:0000256" key="4">
    <source>
        <dbReference type="ARBA" id="ARBA00022833"/>
    </source>
</evidence>
<dbReference type="SUPFAM" id="SSF56281">
    <property type="entry name" value="Metallo-hydrolase/oxidoreductase"/>
    <property type="match status" value="1"/>
</dbReference>
<dbReference type="InterPro" id="IPR051453">
    <property type="entry name" value="MBL_Glyoxalase_II"/>
</dbReference>
<reference evidence="6" key="2">
    <citation type="journal article" date="2021" name="PeerJ">
        <title>Extensive microbial diversity within the chicken gut microbiome revealed by metagenomics and culture.</title>
        <authorList>
            <person name="Gilroy R."/>
            <person name="Ravi A."/>
            <person name="Getino M."/>
            <person name="Pursley I."/>
            <person name="Horton D.L."/>
            <person name="Alikhan N.F."/>
            <person name="Baker D."/>
            <person name="Gharbi K."/>
            <person name="Hall N."/>
            <person name="Watson M."/>
            <person name="Adriaenssens E.M."/>
            <person name="Foster-Nyarko E."/>
            <person name="Jarju S."/>
            <person name="Secka A."/>
            <person name="Antonio M."/>
            <person name="Oren A."/>
            <person name="Chaudhuri R.R."/>
            <person name="La Ragione R."/>
            <person name="Hildebrand F."/>
            <person name="Pallen M.J."/>
        </authorList>
    </citation>
    <scope>NUCLEOTIDE SEQUENCE</scope>
    <source>
        <strain evidence="6">G3-4614</strain>
    </source>
</reference>
<evidence type="ECO:0000259" key="5">
    <source>
        <dbReference type="SMART" id="SM00849"/>
    </source>
</evidence>
<dbReference type="Gene3D" id="3.60.15.10">
    <property type="entry name" value="Ribonuclease Z/Hydroxyacylglutathione hydrolase-like"/>
    <property type="match status" value="1"/>
</dbReference>
<sequence>MLNIKRFSFNPFSENCFVVWDDKTKECAVIDAGCYYADEEEALADYIDKNGLTVKYMLATHLHLDHCFGCSYVSQRYGVKLSASADEAFLLDIMPQQAEMFGIKLNAPVPHISIAVKEGDRFTVGEYDFTAISVPGHSPGSIVYYCKSENIAFAGDVLFREGIGRTDLPGGSYRMLAEGIRTKLFTLPENTRVCCGHGPDTTIGYERDFNMYL</sequence>
<dbReference type="SMART" id="SM00849">
    <property type="entry name" value="Lactamase_B"/>
    <property type="match status" value="1"/>
</dbReference>